<feature type="region of interest" description="Disordered" evidence="1">
    <location>
        <begin position="1"/>
        <end position="41"/>
    </location>
</feature>
<dbReference type="RefSeq" id="WP_191138286.1">
    <property type="nucleotide sequence ID" value="NZ_JACXAG020000001.1"/>
</dbReference>
<gene>
    <name evidence="2" type="ORF">IC620_04595</name>
</gene>
<accession>A0A926N9V7</accession>
<reference evidence="2" key="1">
    <citation type="submission" date="2020-09" db="EMBL/GenBank/DDBJ databases">
        <title>A novel bacterium of genus Hazenella, isolated from South China Sea.</title>
        <authorList>
            <person name="Huang H."/>
            <person name="Mo K."/>
            <person name="Hu Y."/>
        </authorList>
    </citation>
    <scope>NUCLEOTIDE SEQUENCE</scope>
    <source>
        <strain evidence="2">IB182357</strain>
    </source>
</reference>
<feature type="compositionally biased region" description="Basic residues" evidence="1">
    <location>
        <begin position="1"/>
        <end position="16"/>
    </location>
</feature>
<dbReference type="Proteomes" id="UP000661691">
    <property type="component" value="Unassembled WGS sequence"/>
</dbReference>
<keyword evidence="3" id="KW-1185">Reference proteome</keyword>
<evidence type="ECO:0000256" key="1">
    <source>
        <dbReference type="SAM" id="MobiDB-lite"/>
    </source>
</evidence>
<name>A0A926N9V7_9BACL</name>
<organism evidence="2 3">
    <name type="scientific">Polycladospora coralii</name>
    <dbReference type="NCBI Taxonomy" id="2771432"/>
    <lineage>
        <taxon>Bacteria</taxon>
        <taxon>Bacillati</taxon>
        <taxon>Bacillota</taxon>
        <taxon>Bacilli</taxon>
        <taxon>Bacillales</taxon>
        <taxon>Thermoactinomycetaceae</taxon>
        <taxon>Polycladospora</taxon>
    </lineage>
</organism>
<dbReference type="EMBL" id="JACXAH010000005">
    <property type="protein sequence ID" value="MBD1371635.1"/>
    <property type="molecule type" value="Genomic_DNA"/>
</dbReference>
<evidence type="ECO:0000313" key="3">
    <source>
        <dbReference type="Proteomes" id="UP000661691"/>
    </source>
</evidence>
<proteinExistence type="predicted"/>
<evidence type="ECO:0000313" key="2">
    <source>
        <dbReference type="EMBL" id="MBD1371635.1"/>
    </source>
</evidence>
<protein>
    <submittedName>
        <fullName evidence="2">Uncharacterized protein</fullName>
    </submittedName>
</protein>
<dbReference type="AlphaFoldDB" id="A0A926N9V7"/>
<comment type="caution">
    <text evidence="2">The sequence shown here is derived from an EMBL/GenBank/DDBJ whole genome shotgun (WGS) entry which is preliminary data.</text>
</comment>
<sequence length="206" mass="23153">MAKKPTKTTAKKRPSKRPVTPTKYKKPMARKPPAPPIAEPDMDEIFENEPYQTSIVPKLARDLSSINIAKVLTNFMTFRSTVKDVSTSIQKLEKMMDSAYDMFELSSQFFGDTKKRGKRSPFLPPPRPKHEQGDDIPIINLPEGNHKGPLNSNFLSMLGPLSGVLKNVDIAQIMKIMQSPFAQKMISNLLKANGARTQSLNRSKKR</sequence>
<feature type="region of interest" description="Disordered" evidence="1">
    <location>
        <begin position="113"/>
        <end position="134"/>
    </location>
</feature>